<organism evidence="2 3">
    <name type="scientific">Methanococcoides methylutens MM1</name>
    <dbReference type="NCBI Taxonomy" id="1434104"/>
    <lineage>
        <taxon>Archaea</taxon>
        <taxon>Methanobacteriati</taxon>
        <taxon>Methanobacteriota</taxon>
        <taxon>Stenosarchaea group</taxon>
        <taxon>Methanomicrobia</taxon>
        <taxon>Methanosarcinales</taxon>
        <taxon>Methanosarcinaceae</taxon>
        <taxon>Methanococcoides</taxon>
    </lineage>
</organism>
<dbReference type="GO" id="GO:0016787">
    <property type="term" value="F:hydrolase activity"/>
    <property type="evidence" value="ECO:0007669"/>
    <property type="project" value="UniProtKB-KW"/>
</dbReference>
<dbReference type="AlphaFoldDB" id="A0A0E3SRB7"/>
<evidence type="ECO:0000313" key="2">
    <source>
        <dbReference type="EMBL" id="AKB84828.1"/>
    </source>
</evidence>
<dbReference type="RefSeq" id="WP_331454340.1">
    <property type="nucleotide sequence ID" value="NZ_CP009518.1"/>
</dbReference>
<dbReference type="CDD" id="cd07583">
    <property type="entry name" value="nitrilase_5"/>
    <property type="match status" value="1"/>
</dbReference>
<reference evidence="2 3" key="1">
    <citation type="submission" date="2014-07" db="EMBL/GenBank/DDBJ databases">
        <title>Methanogenic archaea and the global carbon cycle.</title>
        <authorList>
            <person name="Henriksen J.R."/>
            <person name="Luke J."/>
            <person name="Reinhart S."/>
            <person name="Benedict M.N."/>
            <person name="Youngblut N.D."/>
            <person name="Metcalf M.E."/>
            <person name="Whitaker R.J."/>
            <person name="Metcalf W.W."/>
        </authorList>
    </citation>
    <scope>NUCLEOTIDE SEQUENCE [LARGE SCALE GENOMIC DNA]</scope>
    <source>
        <strain evidence="2 3">MM1</strain>
    </source>
</reference>
<protein>
    <submittedName>
        <fullName evidence="2">Carbon-nitrogen hydrolase</fullName>
    </submittedName>
</protein>
<dbReference type="SUPFAM" id="SSF56317">
    <property type="entry name" value="Carbon-nitrogen hydrolase"/>
    <property type="match status" value="1"/>
</dbReference>
<dbReference type="Proteomes" id="UP000033048">
    <property type="component" value="Chromosome"/>
</dbReference>
<dbReference type="STRING" id="1434104.MCMEM_0775"/>
<evidence type="ECO:0000313" key="3">
    <source>
        <dbReference type="Proteomes" id="UP000033048"/>
    </source>
</evidence>
<dbReference type="HOGENOM" id="CLU_030130_3_1_2"/>
<dbReference type="PANTHER" id="PTHR23088:SF27">
    <property type="entry name" value="DEAMINATED GLUTATHIONE AMIDASE"/>
    <property type="match status" value="1"/>
</dbReference>
<keyword evidence="2" id="KW-0378">Hydrolase</keyword>
<sequence>MKKIKAAAIQMDISQCNKNENISKALMLSEKAISQGANLIVLPEVFSTGFCYENLINAGESEPFPTIKRLKEFSKKNSCVMIGSIIEKKEQEDTNIFTNLGFCIEKGELAGTYTKTHPFGREKGYFTAGNDIEPIYLKSYDLTIGLEICYEMRFPEIARKLAIAGSDILVTIAEFPNPREYQWRSLATARAVENQIYHIACNRKGSDPDSTFFGATMILDPLGNVLADAKDKECFISHEIDPDMMERTREAIPVFDDRRPELY</sequence>
<dbReference type="InterPro" id="IPR036526">
    <property type="entry name" value="C-N_Hydrolase_sf"/>
</dbReference>
<dbReference type="PANTHER" id="PTHR23088">
    <property type="entry name" value="NITRILASE-RELATED"/>
    <property type="match status" value="1"/>
</dbReference>
<dbReference type="Pfam" id="PF00795">
    <property type="entry name" value="CN_hydrolase"/>
    <property type="match status" value="1"/>
</dbReference>
<dbReference type="Gene3D" id="3.60.110.10">
    <property type="entry name" value="Carbon-nitrogen hydrolase"/>
    <property type="match status" value="1"/>
</dbReference>
<evidence type="ECO:0000259" key="1">
    <source>
        <dbReference type="PROSITE" id="PS50263"/>
    </source>
</evidence>
<dbReference type="InterPro" id="IPR003010">
    <property type="entry name" value="C-N_Hydrolase"/>
</dbReference>
<accession>A0A0E3SRB7</accession>
<dbReference type="KEGG" id="mmet:MCMEM_0775"/>
<keyword evidence="3" id="KW-1185">Reference proteome</keyword>
<gene>
    <name evidence="2" type="ORF">MCMEM_0775</name>
</gene>
<dbReference type="PROSITE" id="PS50263">
    <property type="entry name" value="CN_HYDROLASE"/>
    <property type="match status" value="1"/>
</dbReference>
<feature type="domain" description="CN hydrolase" evidence="1">
    <location>
        <begin position="4"/>
        <end position="242"/>
    </location>
</feature>
<dbReference type="GeneID" id="24893292"/>
<dbReference type="EMBL" id="CP009518">
    <property type="protein sequence ID" value="AKB84828.1"/>
    <property type="molecule type" value="Genomic_DNA"/>
</dbReference>
<proteinExistence type="predicted"/>
<name>A0A0E3SRB7_METMT</name>